<dbReference type="CDD" id="cd18808">
    <property type="entry name" value="SF1_C_Upf1"/>
    <property type="match status" value="1"/>
</dbReference>
<dbReference type="CDD" id="cd18042">
    <property type="entry name" value="DEXXQc_SETX"/>
    <property type="match status" value="1"/>
</dbReference>
<evidence type="ECO:0000313" key="4">
    <source>
        <dbReference type="Proteomes" id="UP000695022"/>
    </source>
</evidence>
<organism evidence="4 5">
    <name type="scientific">Priapulus caudatus</name>
    <name type="common">Priapulid worm</name>
    <dbReference type="NCBI Taxonomy" id="37621"/>
    <lineage>
        <taxon>Eukaryota</taxon>
        <taxon>Metazoa</taxon>
        <taxon>Ecdysozoa</taxon>
        <taxon>Scalidophora</taxon>
        <taxon>Priapulida</taxon>
        <taxon>Priapulimorpha</taxon>
        <taxon>Priapulimorphida</taxon>
        <taxon>Priapulidae</taxon>
        <taxon>Priapulus</taxon>
    </lineage>
</organism>
<dbReference type="Gene3D" id="3.40.50.300">
    <property type="entry name" value="P-loop containing nucleotide triphosphate hydrolases"/>
    <property type="match status" value="2"/>
</dbReference>
<dbReference type="GO" id="GO:0004386">
    <property type="term" value="F:helicase activity"/>
    <property type="evidence" value="ECO:0007669"/>
    <property type="project" value="UniProtKB-KW"/>
</dbReference>
<keyword evidence="5" id="KW-0347">Helicase</keyword>
<dbReference type="InterPro" id="IPR045055">
    <property type="entry name" value="DNA2/NAM7-like"/>
</dbReference>
<name>A0ABM1EPV1_PRICU</name>
<reference evidence="5" key="1">
    <citation type="submission" date="2025-08" db="UniProtKB">
        <authorList>
            <consortium name="RefSeq"/>
        </authorList>
    </citation>
    <scope>IDENTIFICATION</scope>
</reference>
<accession>A0ABM1EPV1</accession>
<evidence type="ECO:0000259" key="3">
    <source>
        <dbReference type="Pfam" id="PF13087"/>
    </source>
</evidence>
<feature type="domain" description="DNA2/NAM7 helicase helicase" evidence="2">
    <location>
        <begin position="500"/>
        <end position="765"/>
    </location>
</feature>
<keyword evidence="5" id="KW-0547">Nucleotide-binding</keyword>
<dbReference type="GeneID" id="106814421"/>
<keyword evidence="4" id="KW-1185">Reference proteome</keyword>
<dbReference type="RefSeq" id="XP_014674222.1">
    <property type="nucleotide sequence ID" value="XM_014818736.1"/>
</dbReference>
<dbReference type="Proteomes" id="UP000695022">
    <property type="component" value="Unplaced"/>
</dbReference>
<dbReference type="PANTHER" id="PTHR10887">
    <property type="entry name" value="DNA2/NAM7 HELICASE FAMILY"/>
    <property type="match status" value="1"/>
</dbReference>
<evidence type="ECO:0000313" key="5">
    <source>
        <dbReference type="RefSeq" id="XP_014674222.1"/>
    </source>
</evidence>
<dbReference type="InterPro" id="IPR041679">
    <property type="entry name" value="DNA2/NAM7-like_C"/>
</dbReference>
<evidence type="ECO:0000259" key="2">
    <source>
        <dbReference type="Pfam" id="PF13086"/>
    </source>
</evidence>
<dbReference type="InterPro" id="IPR027417">
    <property type="entry name" value="P-loop_NTPase"/>
</dbReference>
<dbReference type="InterPro" id="IPR047187">
    <property type="entry name" value="SF1_C_Upf1"/>
</dbReference>
<evidence type="ECO:0000256" key="1">
    <source>
        <dbReference type="SAM" id="MobiDB-lite"/>
    </source>
</evidence>
<keyword evidence="5" id="KW-0378">Hydrolase</keyword>
<dbReference type="InterPro" id="IPR041677">
    <property type="entry name" value="DNA2/NAM7_AAA_11"/>
</dbReference>
<feature type="region of interest" description="Disordered" evidence="1">
    <location>
        <begin position="115"/>
        <end position="144"/>
    </location>
</feature>
<proteinExistence type="predicted"/>
<sequence length="1000" mass="112061">MEQPEAVVEYPEPVEVQLEAVVEQTVKQLEQQDPVVEQNEPVVAQPLGFYTEHTRTLPQGLGSADRMATTVIGREKLSRRTNDPATAPSASDLSVAATGAATILRAYVAGVARDWQAPTGGPADNRGISSLARPRDPRLARRVSVPGSDTGRVVLPACATKDPRLPGRVILPEKHPGRHVLPQAATKNPKPTIVIQPHGTILPVSRNDLPPGGARAADVAGRQKISIEQRALQHQVEVAVMPKEEMNIDYYLKNVLTWNSAWLKEQEEATKSSSNKLPPLLSRFDMVFGVLESYISYDDYVYSLLPCMLCETWEAIYRDWKEAQKSNYKNKSYVWKVLSHGQEPKSRLTVWNCEVLITKEDFLKWQYPREYDLLIAEVPCKMLDKAESIATCYRLVFAYVVRSKVPPVALPGSRRINGIHYTHHMQVCMKLKEFNPGILIDTKPFYIKKCTTLVTFVRQFEALLYLPHSALARDVLQPRQQSFRIRLPVNVPPHQYRTILNESQQAIVVGVTTAVRSHAPKICLIQGPPGTGKSLTIQHLIDNIFKNAPVDRRPKILLTAPSNNALDLLMQRLLDRERMKRRTGCPTQGALSLLRIGKTKHMHADVHCISLDAQVERARMKDKAGVIKSVDAEIHRLTTHIAAFRQECDRKKAKEIDKLVLRLKSLNAEKNKMVGMPGGGEGMKWRSFVLTRADIIGCTLCGCGSSILNILKHRQTEVGQVFTCAIVDEATQCTELDCLIPLQFGISKLVLVGDPEQLPATVLSQKALELGYDRSLFSRFYNYFRFSFPENSPMVMLDTQYRMHPAIAEFPSDHIYGGKLKTARNDCARIPLHPLIVLDIPNGRESTSNSSILNILEAEFTVELLTMMNDHQINSSIGVIVPYSQQKALLLDLLGRRKLSQQVEVNTVDGFQGREKDVVVLSCVRANGSSGSIGFLTNRQRLNVALTRAKHSLIILGCMDTMKVDKDWSALVSHAEEKKAIFTVSTIEELRHRVKHCVFR</sequence>
<keyword evidence="5" id="KW-0067">ATP-binding</keyword>
<protein>
    <submittedName>
        <fullName evidence="5">Probable helicase senataxin isoform X1</fullName>
    </submittedName>
</protein>
<gene>
    <name evidence="5" type="primary">LOC106814421</name>
</gene>
<feature type="domain" description="DNA2/NAM7 helicase-like C-terminal" evidence="3">
    <location>
        <begin position="772"/>
        <end position="959"/>
    </location>
</feature>
<dbReference type="Pfam" id="PF13087">
    <property type="entry name" value="AAA_12"/>
    <property type="match status" value="1"/>
</dbReference>
<dbReference type="PANTHER" id="PTHR10887:SF495">
    <property type="entry name" value="HELICASE SENATAXIN ISOFORM X1-RELATED"/>
    <property type="match status" value="1"/>
</dbReference>
<dbReference type="Pfam" id="PF13086">
    <property type="entry name" value="AAA_11"/>
    <property type="match status" value="1"/>
</dbReference>
<dbReference type="SUPFAM" id="SSF52540">
    <property type="entry name" value="P-loop containing nucleoside triphosphate hydrolases"/>
    <property type="match status" value="1"/>
</dbReference>